<dbReference type="Gene3D" id="2.30.30.40">
    <property type="entry name" value="SH3 Domains"/>
    <property type="match status" value="1"/>
</dbReference>
<sequence length="904" mass="100383">MRNRNKNQNPFVDVEANVSDEENVQEAMMRDLGDEENGTSGGMDVVGDSPARLDPKRVRMQAVIDRLEADAHRRKEREEDFAESSGHAKVHPEMSDDKDLAPPNKRWKGCQETFSYRRILGGETLSGPLANHTLGKQQSRIRPTSTTKGNVGSSSAWQCSTHEVGSWVQVKTGSLKGDVGLVVSTSSSGQESEYESSETSASEGDGRDLTTWNEIAKFEREKAERKAAKNKKPISKAEVLLIPRVPVLALPATVEGQAKTAPVSYNRELFSLADATAFGPRPPSLSCLEIPPCSDTQLCEHTKSIRIGTYRFEHGLLRKRFRDSELQDAVSLPVGQTETFVRSKHPSILNKAARMPPPEDWAIEPGDDITVVRWVIYDDPDTGETSAEIETDLDRQGGHTGVVEAVFTHTQSCDVKMGAGSWAVPLSLVRKKISAHDNVVLPEGSEGVVLHVKKMNIALVVSAGLENPREFHVNVLRKPQGKLVSCLLPGSRSRNVHVVDRAWHRSPNSMSLEPPFLRAKDNCTGATKTQLTFCVGDEIKIVERPQGGSQWWFGELNGHQGFVRASDVALVESKGPSTPVVPWKGVEVVIVGRDVRKGQRGTVQDVNVRPEGTKSGLIITVHVDTVTATSGLRIHEFDYDNLRALRTGEFLDHFRSRNMKQQNFYRFKDGYAPPYENMLPHLQLPLRVGDIPRVVNDSDGRQTPLPDTSGGRTPLPEGDSNAPMDVWHPEHRLGAPFQPGKDDFENMDCSTCWIERPSLCVALAGREILADVKGNKDKWVSLKLDQEFRRVIVYHRAGFDHRSTLGTTVDPSEVQMSSKRPNLSRERGLMVVVNPPHLGLLVRRVWHTSKRLKVRAVKADGSANTELDEIEISGDDLAFVKESEEDKKKGNKAMEPFRQAYRRS</sequence>
<accession>A0ABR3EVZ1</accession>
<comment type="caution">
    <text evidence="5">The sequence shown here is derived from an EMBL/GenBank/DDBJ whole genome shotgun (WGS) entry which is preliminary data.</text>
</comment>
<dbReference type="PROSITE" id="PS50002">
    <property type="entry name" value="SH3"/>
    <property type="match status" value="1"/>
</dbReference>
<dbReference type="SMART" id="SM00326">
    <property type="entry name" value="SH3"/>
    <property type="match status" value="1"/>
</dbReference>
<reference evidence="5 6" key="1">
    <citation type="submission" date="2024-02" db="EMBL/GenBank/DDBJ databases">
        <title>A draft genome for the cacao thread blight pathogen Marasmius crinis-equi.</title>
        <authorList>
            <person name="Cohen S.P."/>
            <person name="Baruah I.K."/>
            <person name="Amoako-Attah I."/>
            <person name="Bukari Y."/>
            <person name="Meinhardt L.W."/>
            <person name="Bailey B.A."/>
        </authorList>
    </citation>
    <scope>NUCLEOTIDE SEQUENCE [LARGE SCALE GENOMIC DNA]</scope>
    <source>
        <strain evidence="5 6">GH-76</strain>
    </source>
</reference>
<evidence type="ECO:0000313" key="6">
    <source>
        <dbReference type="Proteomes" id="UP001465976"/>
    </source>
</evidence>
<evidence type="ECO:0000256" key="1">
    <source>
        <dbReference type="ARBA" id="ARBA00022443"/>
    </source>
</evidence>
<evidence type="ECO:0000256" key="2">
    <source>
        <dbReference type="PROSITE-ProRule" id="PRU00192"/>
    </source>
</evidence>
<feature type="compositionally biased region" description="Polar residues" evidence="3">
    <location>
        <begin position="134"/>
        <end position="156"/>
    </location>
</feature>
<dbReference type="EMBL" id="JBAHYK010001680">
    <property type="protein sequence ID" value="KAL0567083.1"/>
    <property type="molecule type" value="Genomic_DNA"/>
</dbReference>
<evidence type="ECO:0000313" key="5">
    <source>
        <dbReference type="EMBL" id="KAL0567083.1"/>
    </source>
</evidence>
<feature type="region of interest" description="Disordered" evidence="3">
    <location>
        <begin position="184"/>
        <end position="207"/>
    </location>
</feature>
<dbReference type="SUPFAM" id="SSF50044">
    <property type="entry name" value="SH3-domain"/>
    <property type="match status" value="1"/>
</dbReference>
<dbReference type="Pfam" id="PF07653">
    <property type="entry name" value="SH3_2"/>
    <property type="match status" value="1"/>
</dbReference>
<proteinExistence type="predicted"/>
<feature type="compositionally biased region" description="Polar residues" evidence="3">
    <location>
        <begin position="1"/>
        <end position="10"/>
    </location>
</feature>
<gene>
    <name evidence="5" type="ORF">V5O48_014910</name>
</gene>
<protein>
    <recommendedName>
        <fullName evidence="4">SH3 domain-containing protein</fullName>
    </recommendedName>
</protein>
<feature type="compositionally biased region" description="Low complexity" evidence="3">
    <location>
        <begin position="184"/>
        <end position="203"/>
    </location>
</feature>
<name>A0ABR3EVZ1_9AGAR</name>
<feature type="region of interest" description="Disordered" evidence="3">
    <location>
        <begin position="882"/>
        <end position="904"/>
    </location>
</feature>
<feature type="region of interest" description="Disordered" evidence="3">
    <location>
        <begin position="1"/>
        <end position="105"/>
    </location>
</feature>
<dbReference type="InterPro" id="IPR036028">
    <property type="entry name" value="SH3-like_dom_sf"/>
</dbReference>
<keyword evidence="6" id="KW-1185">Reference proteome</keyword>
<dbReference type="Proteomes" id="UP001465976">
    <property type="component" value="Unassembled WGS sequence"/>
</dbReference>
<feature type="region of interest" description="Disordered" evidence="3">
    <location>
        <begin position="695"/>
        <end position="721"/>
    </location>
</feature>
<evidence type="ECO:0000259" key="4">
    <source>
        <dbReference type="PROSITE" id="PS50002"/>
    </source>
</evidence>
<feature type="compositionally biased region" description="Basic and acidic residues" evidence="3">
    <location>
        <begin position="90"/>
        <end position="100"/>
    </location>
</feature>
<evidence type="ECO:0000256" key="3">
    <source>
        <dbReference type="SAM" id="MobiDB-lite"/>
    </source>
</evidence>
<feature type="compositionally biased region" description="Basic and acidic residues" evidence="3">
    <location>
        <begin position="65"/>
        <end position="78"/>
    </location>
</feature>
<organism evidence="5 6">
    <name type="scientific">Marasmius crinis-equi</name>
    <dbReference type="NCBI Taxonomy" id="585013"/>
    <lineage>
        <taxon>Eukaryota</taxon>
        <taxon>Fungi</taxon>
        <taxon>Dikarya</taxon>
        <taxon>Basidiomycota</taxon>
        <taxon>Agaricomycotina</taxon>
        <taxon>Agaricomycetes</taxon>
        <taxon>Agaricomycetidae</taxon>
        <taxon>Agaricales</taxon>
        <taxon>Marasmiineae</taxon>
        <taxon>Marasmiaceae</taxon>
        <taxon>Marasmius</taxon>
    </lineage>
</organism>
<feature type="domain" description="SH3" evidence="4">
    <location>
        <begin position="512"/>
        <end position="573"/>
    </location>
</feature>
<keyword evidence="1 2" id="KW-0728">SH3 domain</keyword>
<feature type="region of interest" description="Disordered" evidence="3">
    <location>
        <begin position="125"/>
        <end position="156"/>
    </location>
</feature>
<dbReference type="InterPro" id="IPR001452">
    <property type="entry name" value="SH3_domain"/>
</dbReference>